<feature type="region of interest" description="Disordered" evidence="1">
    <location>
        <begin position="112"/>
        <end position="152"/>
    </location>
</feature>
<reference evidence="2 3" key="1">
    <citation type="submission" date="2019-04" db="EMBL/GenBank/DDBJ databases">
        <title>Genome sequence of strain shin9-1.</title>
        <authorList>
            <person name="Gao J."/>
            <person name="Sun J."/>
        </authorList>
    </citation>
    <scope>NUCLEOTIDE SEQUENCE [LARGE SCALE GENOMIC DNA]</scope>
    <source>
        <strain evidence="3">shin9-1</strain>
    </source>
</reference>
<evidence type="ECO:0000313" key="3">
    <source>
        <dbReference type="Proteomes" id="UP000308828"/>
    </source>
</evidence>
<organism evidence="2 3">
    <name type="scientific">Peteryoungia ipomoeae</name>
    <dbReference type="NCBI Taxonomy" id="1210932"/>
    <lineage>
        <taxon>Bacteria</taxon>
        <taxon>Pseudomonadati</taxon>
        <taxon>Pseudomonadota</taxon>
        <taxon>Alphaproteobacteria</taxon>
        <taxon>Hyphomicrobiales</taxon>
        <taxon>Rhizobiaceae</taxon>
        <taxon>Peteryoungia</taxon>
    </lineage>
</organism>
<evidence type="ECO:0000313" key="2">
    <source>
        <dbReference type="EMBL" id="THV21518.1"/>
    </source>
</evidence>
<comment type="caution">
    <text evidence="2">The sequence shown here is derived from an EMBL/GenBank/DDBJ whole genome shotgun (WGS) entry which is preliminary data.</text>
</comment>
<keyword evidence="3" id="KW-1185">Reference proteome</keyword>
<feature type="compositionally biased region" description="Basic and acidic residues" evidence="1">
    <location>
        <begin position="141"/>
        <end position="152"/>
    </location>
</feature>
<name>A0A4S8NVP0_9HYPH</name>
<gene>
    <name evidence="2" type="ORF">FAA97_16025</name>
</gene>
<dbReference type="EMBL" id="STGV01000005">
    <property type="protein sequence ID" value="THV21518.1"/>
    <property type="molecule type" value="Genomic_DNA"/>
</dbReference>
<dbReference type="RefSeq" id="WP_136599565.1">
    <property type="nucleotide sequence ID" value="NZ_STGV01000005.1"/>
</dbReference>
<sequence>MNETFKKYLQKIQRLGKVERAKLRSVLLDEETHAEFLDLVTVLIEESDASDEAALEDLFIFGAQIADLWPEDEIRFEFSQIDQSVLAFRSGFSGDEFTTVFSVEALADLERQATDTAMPSPRQETGRSASKARSKRRGKTHSIELQKHSIAA</sequence>
<feature type="compositionally biased region" description="Basic residues" evidence="1">
    <location>
        <begin position="130"/>
        <end position="140"/>
    </location>
</feature>
<dbReference type="AlphaFoldDB" id="A0A4S8NVP0"/>
<accession>A0A4S8NVP0</accession>
<evidence type="ECO:0000256" key="1">
    <source>
        <dbReference type="SAM" id="MobiDB-lite"/>
    </source>
</evidence>
<proteinExistence type="predicted"/>
<dbReference type="Proteomes" id="UP000308828">
    <property type="component" value="Unassembled WGS sequence"/>
</dbReference>
<protein>
    <submittedName>
        <fullName evidence="2">Uncharacterized protein</fullName>
    </submittedName>
</protein>